<sequence length="124" mass="13885">MEVWESGPSPQRYSVSEQDSAFLVAEVESEIVGFAEVSLNDPELDKLYVHPANQRQGIARTLVEAIEQRVRDHGGGSLYVEVSLNAVPFYEQTGFQRTGTYEKTVAVDTESVEMTMVDMRNALR</sequence>
<dbReference type="Proteomes" id="UP000830729">
    <property type="component" value="Plasmid unnamed2"/>
</dbReference>
<evidence type="ECO:0000313" key="4">
    <source>
        <dbReference type="EMBL" id="UPV76906.1"/>
    </source>
</evidence>
<dbReference type="PANTHER" id="PTHR43877">
    <property type="entry name" value="AMINOALKYLPHOSPHONATE N-ACETYLTRANSFERASE-RELATED-RELATED"/>
    <property type="match status" value="1"/>
</dbReference>
<feature type="domain" description="N-acetyltransferase" evidence="3">
    <location>
        <begin position="1"/>
        <end position="124"/>
    </location>
</feature>
<dbReference type="GO" id="GO:0016747">
    <property type="term" value="F:acyltransferase activity, transferring groups other than amino-acyl groups"/>
    <property type="evidence" value="ECO:0007669"/>
    <property type="project" value="InterPro"/>
</dbReference>
<organism evidence="4 5">
    <name type="scientific">Halorussus limi</name>
    <dbReference type="NCBI Taxonomy" id="2938695"/>
    <lineage>
        <taxon>Archaea</taxon>
        <taxon>Methanobacteriati</taxon>
        <taxon>Methanobacteriota</taxon>
        <taxon>Stenosarchaea group</taxon>
        <taxon>Halobacteria</taxon>
        <taxon>Halobacteriales</taxon>
        <taxon>Haladaptataceae</taxon>
        <taxon>Halorussus</taxon>
    </lineage>
</organism>
<geneLocation type="plasmid" evidence="4 5">
    <name>unnamed2</name>
</geneLocation>
<dbReference type="InterPro" id="IPR016181">
    <property type="entry name" value="Acyl_CoA_acyltransferase"/>
</dbReference>
<dbReference type="Pfam" id="PF13673">
    <property type="entry name" value="Acetyltransf_10"/>
    <property type="match status" value="1"/>
</dbReference>
<evidence type="ECO:0000259" key="3">
    <source>
        <dbReference type="PROSITE" id="PS51186"/>
    </source>
</evidence>
<keyword evidence="5" id="KW-1185">Reference proteome</keyword>
<evidence type="ECO:0000256" key="2">
    <source>
        <dbReference type="ARBA" id="ARBA00023315"/>
    </source>
</evidence>
<keyword evidence="1" id="KW-0808">Transferase</keyword>
<keyword evidence="2" id="KW-0012">Acyltransferase</keyword>
<protein>
    <submittedName>
        <fullName evidence="4">GNAT family N-acetyltransferase</fullName>
    </submittedName>
</protein>
<dbReference type="CDD" id="cd04301">
    <property type="entry name" value="NAT_SF"/>
    <property type="match status" value="1"/>
</dbReference>
<dbReference type="SUPFAM" id="SSF55729">
    <property type="entry name" value="Acyl-CoA N-acyltransferases (Nat)"/>
    <property type="match status" value="1"/>
</dbReference>
<dbReference type="AlphaFoldDB" id="A0A8U0I1W0"/>
<gene>
    <name evidence="4" type="ORF">M0R89_20815</name>
</gene>
<reference evidence="4 5" key="1">
    <citation type="submission" date="2022-04" db="EMBL/GenBank/DDBJ databases">
        <title>Diverse halophilic archaea isolated from saline environments.</title>
        <authorList>
            <person name="Cui H.-L."/>
        </authorList>
    </citation>
    <scope>NUCLEOTIDE SEQUENCE [LARGE SCALE GENOMIC DNA]</scope>
    <source>
        <strain evidence="4 5">XZYJT49</strain>
        <plasmid evidence="4 5">unnamed2</plasmid>
    </source>
</reference>
<name>A0A8U0I1W0_9EURY</name>
<dbReference type="PROSITE" id="PS51186">
    <property type="entry name" value="GNAT"/>
    <property type="match status" value="1"/>
</dbReference>
<dbReference type="InterPro" id="IPR050832">
    <property type="entry name" value="Bact_Acetyltransf"/>
</dbReference>
<dbReference type="EMBL" id="CP096661">
    <property type="protein sequence ID" value="UPV76906.1"/>
    <property type="molecule type" value="Genomic_DNA"/>
</dbReference>
<evidence type="ECO:0000256" key="1">
    <source>
        <dbReference type="ARBA" id="ARBA00022679"/>
    </source>
</evidence>
<accession>A0A8U0I1W0</accession>
<dbReference type="KEGG" id="halx:M0R89_20815"/>
<keyword evidence="4" id="KW-0614">Plasmid</keyword>
<proteinExistence type="predicted"/>
<evidence type="ECO:0000313" key="5">
    <source>
        <dbReference type="Proteomes" id="UP000830729"/>
    </source>
</evidence>
<dbReference type="InterPro" id="IPR000182">
    <property type="entry name" value="GNAT_dom"/>
</dbReference>
<dbReference type="Gene3D" id="3.40.630.30">
    <property type="match status" value="1"/>
</dbReference>